<dbReference type="InterPro" id="IPR000644">
    <property type="entry name" value="CBS_dom"/>
</dbReference>
<sequence>MPGYFIALGIVLLFLFLISAIFSASETVFTATSRAKVDENISDSFWGKKQILKYYDNYEKTLTIILIWNNIVNIGISIIISALFSNLAINESLQILISIAATTPPLIIFGEIYPKIFGRKKPILFLKAFWFFITFFYYFLFPLATLMTKFVKKINVTNTENELKKIILQAHQEDVLEKDESDLAIRALEFDSFTTAKHFTKLEDVVFVKYEDSLESIKEVIIDSNFSRIPVWKDDNFVGILLSKDILHLDKFDINDHIIKTPLLLSTSLIKTNYEILKKSKSHLGFVVESNKSQKIVGILTFEDILECLLGPIYDEYDYRDDLDFYQISPNQITTKAETSILTINKILAVNLPVNFKNLNQWLLSQSSKKKLVLGAKFYFDWPTYKLEFEIIDKSANTIELKITKNEFQQKS</sequence>
<comment type="subcellular location">
    <subcellularLocation>
        <location evidence="1">Membrane</location>
        <topology evidence="1">Multi-pass membrane protein</topology>
    </subcellularLocation>
</comment>
<dbReference type="PANTHER" id="PTHR22777:SF17">
    <property type="entry name" value="UPF0053 PROTEIN SLL0260"/>
    <property type="match status" value="1"/>
</dbReference>
<dbReference type="SUPFAM" id="SSF54631">
    <property type="entry name" value="CBS-domain pair"/>
    <property type="match status" value="1"/>
</dbReference>
<evidence type="ECO:0000259" key="10">
    <source>
        <dbReference type="PROSITE" id="PS51371"/>
    </source>
</evidence>
<feature type="domain" description="CBS" evidence="10">
    <location>
        <begin position="199"/>
        <end position="257"/>
    </location>
</feature>
<feature type="domain" description="CNNM transmembrane" evidence="11">
    <location>
        <begin position="1"/>
        <end position="180"/>
    </location>
</feature>
<evidence type="ECO:0000256" key="5">
    <source>
        <dbReference type="ARBA" id="ARBA00023122"/>
    </source>
</evidence>
<accession>A0A014L799</accession>
<reference evidence="12 13" key="1">
    <citation type="submission" date="2014-03" db="EMBL/GenBank/DDBJ databases">
        <title>Genome sequence of Mycoplasma ovipneumoniae strain 14811.</title>
        <authorList>
            <person name="Sirand-Pugnet P."/>
            <person name="Breton M."/>
            <person name="Dordet-Frisoni E."/>
            <person name="Baranowski E."/>
            <person name="Barre A."/>
            <person name="Couture C."/>
            <person name="Dupuy V."/>
            <person name="Gaurivaud P."/>
            <person name="Jacob D."/>
            <person name="Lemaitre C."/>
            <person name="Manso-Silvan L."/>
            <person name="Nikolski M."/>
            <person name="Nouvel L.-X."/>
            <person name="Poumarat F."/>
            <person name="Tardy F."/>
            <person name="Thebault P."/>
            <person name="Theil S."/>
            <person name="Citti C."/>
            <person name="Thiaucourt F."/>
            <person name="Blanchard A."/>
        </authorList>
    </citation>
    <scope>NUCLEOTIDE SEQUENCE [LARGE SCALE GENOMIC DNA]</scope>
    <source>
        <strain evidence="12 13">14811</strain>
    </source>
</reference>
<dbReference type="PROSITE" id="PS51846">
    <property type="entry name" value="CNNM"/>
    <property type="match status" value="1"/>
</dbReference>
<evidence type="ECO:0000256" key="1">
    <source>
        <dbReference type="ARBA" id="ARBA00004141"/>
    </source>
</evidence>
<dbReference type="InterPro" id="IPR044751">
    <property type="entry name" value="Ion_transp-like_CBS"/>
</dbReference>
<evidence type="ECO:0000256" key="9">
    <source>
        <dbReference type="SAM" id="Phobius"/>
    </source>
</evidence>
<dbReference type="InterPro" id="IPR002550">
    <property type="entry name" value="CNNM"/>
</dbReference>
<dbReference type="eggNOG" id="COG1253">
    <property type="taxonomic scope" value="Bacteria"/>
</dbReference>
<dbReference type="PROSITE" id="PS51371">
    <property type="entry name" value="CBS"/>
    <property type="match status" value="1"/>
</dbReference>
<name>A0A014L799_9BACT</name>
<dbReference type="CDD" id="cd04590">
    <property type="entry name" value="CBS_pair_CorC_HlyC_assoc"/>
    <property type="match status" value="1"/>
</dbReference>
<dbReference type="SMART" id="SM00116">
    <property type="entry name" value="CBS"/>
    <property type="match status" value="2"/>
</dbReference>
<dbReference type="Pfam" id="PF00571">
    <property type="entry name" value="CBS"/>
    <property type="match status" value="2"/>
</dbReference>
<keyword evidence="4 8" id="KW-1133">Transmembrane helix</keyword>
<organism evidence="12 13">
    <name type="scientific">Mesomycoplasma ovipneumoniae 14811</name>
    <dbReference type="NCBI Taxonomy" id="1188239"/>
    <lineage>
        <taxon>Bacteria</taxon>
        <taxon>Bacillati</taxon>
        <taxon>Mycoplasmatota</taxon>
        <taxon>Mycoplasmoidales</taxon>
        <taxon>Metamycoplasmataceae</taxon>
        <taxon>Mesomycoplasma</taxon>
    </lineage>
</organism>
<dbReference type="RefSeq" id="WP_044284031.1">
    <property type="nucleotide sequence ID" value="NZ_JFAD01000012.1"/>
</dbReference>
<dbReference type="EMBL" id="JFAD01000012">
    <property type="protein sequence ID" value="EXU61304.1"/>
    <property type="molecule type" value="Genomic_DNA"/>
</dbReference>
<dbReference type="STRING" id="1188239.MOVI_1760"/>
<dbReference type="PANTHER" id="PTHR22777">
    <property type="entry name" value="HEMOLYSIN-RELATED"/>
    <property type="match status" value="1"/>
</dbReference>
<comment type="caution">
    <text evidence="12">The sequence shown here is derived from an EMBL/GenBank/DDBJ whole genome shotgun (WGS) entry which is preliminary data.</text>
</comment>
<keyword evidence="5 7" id="KW-0129">CBS domain</keyword>
<feature type="transmembrane region" description="Helical" evidence="9">
    <location>
        <begin position="125"/>
        <end position="147"/>
    </location>
</feature>
<dbReference type="Gene3D" id="3.10.580.10">
    <property type="entry name" value="CBS-domain"/>
    <property type="match status" value="1"/>
</dbReference>
<keyword evidence="3" id="KW-0677">Repeat</keyword>
<evidence type="ECO:0000313" key="13">
    <source>
        <dbReference type="Proteomes" id="UP000020977"/>
    </source>
</evidence>
<keyword evidence="2 8" id="KW-0812">Transmembrane</keyword>
<protein>
    <submittedName>
        <fullName evidence="12">Hemolysin-related protein</fullName>
    </submittedName>
</protein>
<dbReference type="GO" id="GO:0005886">
    <property type="term" value="C:plasma membrane"/>
    <property type="evidence" value="ECO:0007669"/>
    <property type="project" value="TreeGrafter"/>
</dbReference>
<evidence type="ECO:0000259" key="11">
    <source>
        <dbReference type="PROSITE" id="PS51846"/>
    </source>
</evidence>
<dbReference type="Pfam" id="PF01595">
    <property type="entry name" value="CNNM"/>
    <property type="match status" value="1"/>
</dbReference>
<evidence type="ECO:0000256" key="4">
    <source>
        <dbReference type="ARBA" id="ARBA00022989"/>
    </source>
</evidence>
<evidence type="ECO:0000256" key="2">
    <source>
        <dbReference type="ARBA" id="ARBA00022692"/>
    </source>
</evidence>
<evidence type="ECO:0000256" key="7">
    <source>
        <dbReference type="PROSITE-ProRule" id="PRU00703"/>
    </source>
</evidence>
<feature type="transmembrane region" description="Helical" evidence="9">
    <location>
        <begin position="62"/>
        <end position="89"/>
    </location>
</feature>
<gene>
    <name evidence="12" type="ORF">MOVI_1760</name>
</gene>
<dbReference type="AlphaFoldDB" id="A0A014L799"/>
<feature type="transmembrane region" description="Helical" evidence="9">
    <location>
        <begin position="95"/>
        <end position="113"/>
    </location>
</feature>
<keyword evidence="6 8" id="KW-0472">Membrane</keyword>
<evidence type="ECO:0000256" key="3">
    <source>
        <dbReference type="ARBA" id="ARBA00022737"/>
    </source>
</evidence>
<evidence type="ECO:0000256" key="6">
    <source>
        <dbReference type="ARBA" id="ARBA00023136"/>
    </source>
</evidence>
<feature type="transmembrane region" description="Helical" evidence="9">
    <location>
        <begin position="6"/>
        <end position="24"/>
    </location>
</feature>
<evidence type="ECO:0000256" key="8">
    <source>
        <dbReference type="PROSITE-ProRule" id="PRU01193"/>
    </source>
</evidence>
<dbReference type="Proteomes" id="UP000020977">
    <property type="component" value="Unassembled WGS sequence"/>
</dbReference>
<evidence type="ECO:0000313" key="12">
    <source>
        <dbReference type="EMBL" id="EXU61304.1"/>
    </source>
</evidence>
<dbReference type="InterPro" id="IPR046342">
    <property type="entry name" value="CBS_dom_sf"/>
</dbReference>
<proteinExistence type="predicted"/>